<dbReference type="InterPro" id="IPR050352">
    <property type="entry name" value="ABCG_transporters"/>
</dbReference>
<comment type="caution">
    <text evidence="10">The sequence shown here is derived from an EMBL/GenBank/DDBJ whole genome shotgun (WGS) entry which is preliminary data.</text>
</comment>
<dbReference type="PROSITE" id="PS50893">
    <property type="entry name" value="ABC_TRANSPORTER_2"/>
    <property type="match status" value="1"/>
</dbReference>
<feature type="transmembrane region" description="Helical" evidence="8">
    <location>
        <begin position="537"/>
        <end position="563"/>
    </location>
</feature>
<dbReference type="Proteomes" id="UP001314170">
    <property type="component" value="Unassembled WGS sequence"/>
</dbReference>
<dbReference type="GO" id="GO:0016887">
    <property type="term" value="F:ATP hydrolysis activity"/>
    <property type="evidence" value="ECO:0007669"/>
    <property type="project" value="InterPro"/>
</dbReference>
<evidence type="ECO:0000256" key="6">
    <source>
        <dbReference type="ARBA" id="ARBA00022989"/>
    </source>
</evidence>
<evidence type="ECO:0000256" key="2">
    <source>
        <dbReference type="ARBA" id="ARBA00022448"/>
    </source>
</evidence>
<feature type="transmembrane region" description="Helical" evidence="8">
    <location>
        <begin position="502"/>
        <end position="525"/>
    </location>
</feature>
<feature type="transmembrane region" description="Helical" evidence="8">
    <location>
        <begin position="415"/>
        <end position="436"/>
    </location>
</feature>
<sequence>MKQRCLLDDKTSWINSTTISSHQYLPPPPAGHPKLLNPLRPVVRIHLGGTNVKVPQSIPVVLSFNNLTCSVKVRPKFRVALPRCRFQRIVDVAAMHLQVGGESSLKTTKTLNDTSGEARSGESLAVLGASGSGKSTLIDALANRIAEGSLKGKKTLNGRVLKSRMLKAISTYIMQDDVLFPMPTVEETLMNAARTIIGDEKHRGVSGEERRRVSTGIDIIHDPIIVFLNEPTTGLDSTSACMAVKVLERIAKRGSIVIISILRPSYRILGLLDRLILLSRGQTVYSGSPRNLSLFFADSGYPTPENENQAEFALDLVREFEESPGGTESLVEFNKLWQNLMRSRNGADEQDLHGLSPKEAISASVCKGQLVSDAVHNDAIISNSMLPTYANPFWKEVAVLSKRLFTNSLRMPKLFGIRLATVILLGFVLGTMFWQLDNSPMGVEERLGFISFPMVTAFFLCGDVIPVFLQQRNIFMRETAHDTYRRSSYVISRALRFVTTRWAVGLDGGLPGFLFYFLMNFASFWAGSSLVTFLSGVVAQVIAGYIIVVALSAYFNLFGGYFITIDRIFHHLSLVKYPYQAVLQNEVQDPTKCFTRGVQIFYNMGPLK</sequence>
<evidence type="ECO:0000256" key="8">
    <source>
        <dbReference type="SAM" id="Phobius"/>
    </source>
</evidence>
<dbReference type="InterPro" id="IPR003439">
    <property type="entry name" value="ABC_transporter-like_ATP-bd"/>
</dbReference>
<keyword evidence="6 8" id="KW-1133">Transmembrane helix</keyword>
<dbReference type="AlphaFoldDB" id="A0AAV1QVD7"/>
<evidence type="ECO:0000256" key="5">
    <source>
        <dbReference type="ARBA" id="ARBA00022840"/>
    </source>
</evidence>
<keyword evidence="5" id="KW-0067">ATP-binding</keyword>
<keyword evidence="2" id="KW-0813">Transport</keyword>
<evidence type="ECO:0000256" key="1">
    <source>
        <dbReference type="ARBA" id="ARBA00004141"/>
    </source>
</evidence>
<dbReference type="PANTHER" id="PTHR48041">
    <property type="entry name" value="ABC TRANSPORTER G FAMILY MEMBER 28"/>
    <property type="match status" value="1"/>
</dbReference>
<evidence type="ECO:0000256" key="4">
    <source>
        <dbReference type="ARBA" id="ARBA00022741"/>
    </source>
</evidence>
<evidence type="ECO:0000313" key="10">
    <source>
        <dbReference type="EMBL" id="CAK7325588.1"/>
    </source>
</evidence>
<proteinExistence type="predicted"/>
<dbReference type="InterPro" id="IPR013525">
    <property type="entry name" value="ABC2_TM"/>
</dbReference>
<dbReference type="EMBL" id="CAWUPB010000850">
    <property type="protein sequence ID" value="CAK7325588.1"/>
    <property type="molecule type" value="Genomic_DNA"/>
</dbReference>
<dbReference type="SUPFAM" id="SSF52540">
    <property type="entry name" value="P-loop containing nucleoside triphosphate hydrolases"/>
    <property type="match status" value="1"/>
</dbReference>
<organism evidence="10 11">
    <name type="scientific">Dovyalis caffra</name>
    <dbReference type="NCBI Taxonomy" id="77055"/>
    <lineage>
        <taxon>Eukaryota</taxon>
        <taxon>Viridiplantae</taxon>
        <taxon>Streptophyta</taxon>
        <taxon>Embryophyta</taxon>
        <taxon>Tracheophyta</taxon>
        <taxon>Spermatophyta</taxon>
        <taxon>Magnoliopsida</taxon>
        <taxon>eudicotyledons</taxon>
        <taxon>Gunneridae</taxon>
        <taxon>Pentapetalae</taxon>
        <taxon>rosids</taxon>
        <taxon>fabids</taxon>
        <taxon>Malpighiales</taxon>
        <taxon>Salicaceae</taxon>
        <taxon>Flacourtieae</taxon>
        <taxon>Dovyalis</taxon>
    </lineage>
</organism>
<keyword evidence="4" id="KW-0547">Nucleotide-binding</keyword>
<dbReference type="GO" id="GO:0140359">
    <property type="term" value="F:ABC-type transporter activity"/>
    <property type="evidence" value="ECO:0007669"/>
    <property type="project" value="InterPro"/>
</dbReference>
<keyword evidence="7 8" id="KW-0472">Membrane</keyword>
<protein>
    <recommendedName>
        <fullName evidence="9">ABC transporter domain-containing protein</fullName>
    </recommendedName>
</protein>
<dbReference type="Pfam" id="PF01061">
    <property type="entry name" value="ABC2_membrane"/>
    <property type="match status" value="1"/>
</dbReference>
<name>A0AAV1QVD7_9ROSI</name>
<keyword evidence="3 8" id="KW-0812">Transmembrane</keyword>
<evidence type="ECO:0000259" key="9">
    <source>
        <dbReference type="PROSITE" id="PS50893"/>
    </source>
</evidence>
<keyword evidence="11" id="KW-1185">Reference proteome</keyword>
<dbReference type="PANTHER" id="PTHR48041:SF11">
    <property type="entry name" value="ABC TRANSPORTER G FAMILY MEMBER 16"/>
    <property type="match status" value="1"/>
</dbReference>
<dbReference type="InterPro" id="IPR003593">
    <property type="entry name" value="AAA+_ATPase"/>
</dbReference>
<dbReference type="GO" id="GO:0005524">
    <property type="term" value="F:ATP binding"/>
    <property type="evidence" value="ECO:0007669"/>
    <property type="project" value="UniProtKB-KW"/>
</dbReference>
<evidence type="ECO:0000313" key="11">
    <source>
        <dbReference type="Proteomes" id="UP001314170"/>
    </source>
</evidence>
<accession>A0AAV1QVD7</accession>
<dbReference type="InterPro" id="IPR027417">
    <property type="entry name" value="P-loop_NTPase"/>
</dbReference>
<gene>
    <name evidence="10" type="ORF">DCAF_LOCUS3268</name>
</gene>
<dbReference type="GO" id="GO:0016020">
    <property type="term" value="C:membrane"/>
    <property type="evidence" value="ECO:0007669"/>
    <property type="project" value="UniProtKB-SubCell"/>
</dbReference>
<evidence type="ECO:0000256" key="7">
    <source>
        <dbReference type="ARBA" id="ARBA00023136"/>
    </source>
</evidence>
<feature type="domain" description="ABC transporter" evidence="9">
    <location>
        <begin position="87"/>
        <end position="305"/>
    </location>
</feature>
<feature type="transmembrane region" description="Helical" evidence="8">
    <location>
        <begin position="448"/>
        <end position="469"/>
    </location>
</feature>
<evidence type="ECO:0000256" key="3">
    <source>
        <dbReference type="ARBA" id="ARBA00022692"/>
    </source>
</evidence>
<dbReference type="SMART" id="SM00382">
    <property type="entry name" value="AAA"/>
    <property type="match status" value="1"/>
</dbReference>
<dbReference type="Pfam" id="PF00005">
    <property type="entry name" value="ABC_tran"/>
    <property type="match status" value="1"/>
</dbReference>
<dbReference type="Gene3D" id="3.40.50.300">
    <property type="entry name" value="P-loop containing nucleotide triphosphate hydrolases"/>
    <property type="match status" value="2"/>
</dbReference>
<comment type="subcellular location">
    <subcellularLocation>
        <location evidence="1">Membrane</location>
        <topology evidence="1">Multi-pass membrane protein</topology>
    </subcellularLocation>
</comment>
<reference evidence="10 11" key="1">
    <citation type="submission" date="2024-01" db="EMBL/GenBank/DDBJ databases">
        <authorList>
            <person name="Waweru B."/>
        </authorList>
    </citation>
    <scope>NUCLEOTIDE SEQUENCE [LARGE SCALE GENOMIC DNA]</scope>
</reference>